<evidence type="ECO:0000256" key="1">
    <source>
        <dbReference type="SAM" id="Phobius"/>
    </source>
</evidence>
<keyword evidence="1" id="KW-0472">Membrane</keyword>
<organism evidence="4 5">
    <name type="scientific">Copranaerobaculum intestinale</name>
    <dbReference type="NCBI Taxonomy" id="2692629"/>
    <lineage>
        <taxon>Bacteria</taxon>
        <taxon>Bacillati</taxon>
        <taxon>Bacillota</taxon>
        <taxon>Erysipelotrichia</taxon>
        <taxon>Erysipelotrichales</taxon>
        <taxon>Erysipelotrichaceae</taxon>
        <taxon>Copranaerobaculum</taxon>
    </lineage>
</organism>
<protein>
    <submittedName>
        <fullName evidence="4">TIM44-like domain-containing protein</fullName>
    </submittedName>
</protein>
<dbReference type="Gene3D" id="3.10.450.240">
    <property type="match status" value="1"/>
</dbReference>
<reference evidence="4 5" key="1">
    <citation type="submission" date="2019-12" db="EMBL/GenBank/DDBJ databases">
        <authorList>
            <person name="Yang R."/>
        </authorList>
    </citation>
    <scope>NUCLEOTIDE SEQUENCE [LARGE SCALE GENOMIC DNA]</scope>
    <source>
        <strain evidence="4 5">DONG20-135</strain>
    </source>
</reference>
<keyword evidence="1" id="KW-0812">Transmembrane</keyword>
<keyword evidence="5" id="KW-1185">Reference proteome</keyword>
<evidence type="ECO:0000256" key="2">
    <source>
        <dbReference type="SAM" id="SignalP"/>
    </source>
</evidence>
<dbReference type="Proteomes" id="UP000434036">
    <property type="component" value="Unassembled WGS sequence"/>
</dbReference>
<keyword evidence="1" id="KW-1133">Transmembrane helix</keyword>
<evidence type="ECO:0000313" key="5">
    <source>
        <dbReference type="Proteomes" id="UP000434036"/>
    </source>
</evidence>
<sequence>MSKSHKKWWVILACLLVAVMVVCVTKPAFAMDVGNSFSGGGGSSSGGSFSGGGSYSGGGSFDGFGLFLLLSHPSGIIGLIIIVALFLLIGKSKAKNSGTGTNIPYANQFSSNSGINEDAVISKIQNIDPDFSAENFKSYASEVYLSVQEAWEKREWQTVRPFESNNLFNVHNRQLQEYIDQQKTDHLDMQNVRDIKLAEFRVDGSREILTVKLDASLLDYVTDDNTGKVLEGSKTVYQHRSYCLEFIRAAGVKTNAAKDMTVTNCPNCGAPTQVTSSGMCEYCKSVITTGDFGWVLNKYAKW</sequence>
<keyword evidence="2" id="KW-0732">Signal</keyword>
<dbReference type="Pfam" id="PF04280">
    <property type="entry name" value="Tim44"/>
    <property type="match status" value="1"/>
</dbReference>
<dbReference type="RefSeq" id="WP_160625691.1">
    <property type="nucleotide sequence ID" value="NZ_WUUQ01000005.1"/>
</dbReference>
<dbReference type="EMBL" id="WUUQ01000005">
    <property type="protein sequence ID" value="MXQ74304.1"/>
    <property type="molecule type" value="Genomic_DNA"/>
</dbReference>
<dbReference type="SMART" id="SM00978">
    <property type="entry name" value="Tim44"/>
    <property type="match status" value="1"/>
</dbReference>
<dbReference type="AlphaFoldDB" id="A0A6N8UAE7"/>
<feature type="chain" id="PRO_5027081756" evidence="2">
    <location>
        <begin position="31"/>
        <end position="302"/>
    </location>
</feature>
<evidence type="ECO:0000259" key="3">
    <source>
        <dbReference type="SMART" id="SM00978"/>
    </source>
</evidence>
<feature type="transmembrane region" description="Helical" evidence="1">
    <location>
        <begin position="64"/>
        <end position="89"/>
    </location>
</feature>
<evidence type="ECO:0000313" key="4">
    <source>
        <dbReference type="EMBL" id="MXQ74304.1"/>
    </source>
</evidence>
<proteinExistence type="predicted"/>
<feature type="signal peptide" evidence="2">
    <location>
        <begin position="1"/>
        <end position="30"/>
    </location>
</feature>
<comment type="caution">
    <text evidence="4">The sequence shown here is derived from an EMBL/GenBank/DDBJ whole genome shotgun (WGS) entry which is preliminary data.</text>
</comment>
<dbReference type="InterPro" id="IPR007379">
    <property type="entry name" value="Tim44-like_dom"/>
</dbReference>
<reference evidence="4 5" key="2">
    <citation type="submission" date="2020-01" db="EMBL/GenBank/DDBJ databases">
        <title>Clostridiaceae sp. nov. isolated from the gut of human by culturomics.</title>
        <authorList>
            <person name="Chang Y."/>
        </authorList>
    </citation>
    <scope>NUCLEOTIDE SEQUENCE [LARGE SCALE GENOMIC DNA]</scope>
    <source>
        <strain evidence="4 5">DONG20-135</strain>
    </source>
</reference>
<dbReference type="InterPro" id="IPR032710">
    <property type="entry name" value="NTF2-like_dom_sf"/>
</dbReference>
<feature type="domain" description="Tim44-like" evidence="3">
    <location>
        <begin position="117"/>
        <end position="260"/>
    </location>
</feature>
<name>A0A6N8UAE7_9FIRM</name>
<dbReference type="SUPFAM" id="SSF54427">
    <property type="entry name" value="NTF2-like"/>
    <property type="match status" value="1"/>
</dbReference>
<gene>
    <name evidence="4" type="ORF">GSF08_10245</name>
</gene>
<accession>A0A6N8UAE7</accession>